<evidence type="ECO:0000313" key="16">
    <source>
        <dbReference type="Proteomes" id="UP000193498"/>
    </source>
</evidence>
<feature type="transmembrane region" description="Helical" evidence="12">
    <location>
        <begin position="109"/>
        <end position="131"/>
    </location>
</feature>
<comment type="similarity">
    <text evidence="2">Belongs to the ABC transporter superfamily. ABCB family. Multidrug resistance exporter (TC 3.A.1.201) subfamily.</text>
</comment>
<dbReference type="CDD" id="cd18577">
    <property type="entry name" value="ABC_6TM_Pgp_ABCB1_D1_like"/>
    <property type="match status" value="1"/>
</dbReference>
<feature type="transmembrane region" description="Helical" evidence="12">
    <location>
        <begin position="51"/>
        <end position="79"/>
    </location>
</feature>
<keyword evidence="10 12" id="KW-0472">Membrane</keyword>
<dbReference type="GO" id="GO:0005743">
    <property type="term" value="C:mitochondrial inner membrane"/>
    <property type="evidence" value="ECO:0007669"/>
    <property type="project" value="TreeGrafter"/>
</dbReference>
<dbReference type="Gene3D" id="1.20.1560.10">
    <property type="entry name" value="ABC transporter type 1, transmembrane domain"/>
    <property type="match status" value="1"/>
</dbReference>
<dbReference type="PROSITE" id="PS50929">
    <property type="entry name" value="ABC_TM1F"/>
    <property type="match status" value="2"/>
</dbReference>
<feature type="transmembrane region" description="Helical" evidence="12">
    <location>
        <begin position="849"/>
        <end position="870"/>
    </location>
</feature>
<dbReference type="InterPro" id="IPR039421">
    <property type="entry name" value="Type_1_exporter"/>
</dbReference>
<evidence type="ECO:0000256" key="12">
    <source>
        <dbReference type="SAM" id="Phobius"/>
    </source>
</evidence>
<evidence type="ECO:0000256" key="4">
    <source>
        <dbReference type="ARBA" id="ARBA00022692"/>
    </source>
</evidence>
<feature type="transmembrane region" description="Helical" evidence="12">
    <location>
        <begin position="701"/>
        <end position="724"/>
    </location>
</feature>
<evidence type="ECO:0000256" key="2">
    <source>
        <dbReference type="ARBA" id="ARBA00007577"/>
    </source>
</evidence>
<evidence type="ECO:0000256" key="7">
    <source>
        <dbReference type="ARBA" id="ARBA00022840"/>
    </source>
</evidence>
<feature type="transmembrane region" description="Helical" evidence="12">
    <location>
        <begin position="285"/>
        <end position="308"/>
    </location>
</feature>
<feature type="transmembrane region" description="Helical" evidence="12">
    <location>
        <begin position="823"/>
        <end position="843"/>
    </location>
</feature>
<feature type="transmembrane region" description="Helical" evidence="12">
    <location>
        <begin position="320"/>
        <end position="340"/>
    </location>
</feature>
<keyword evidence="6" id="KW-0547">Nucleotide-binding</keyword>
<dbReference type="GO" id="GO:0090374">
    <property type="term" value="P:oligopeptide export from mitochondrion"/>
    <property type="evidence" value="ECO:0007669"/>
    <property type="project" value="TreeGrafter"/>
</dbReference>
<feature type="transmembrane region" description="Helical" evidence="12">
    <location>
        <begin position="182"/>
        <end position="200"/>
    </location>
</feature>
<dbReference type="Pfam" id="PF00664">
    <property type="entry name" value="ABC_membrane"/>
    <property type="match status" value="2"/>
</dbReference>
<evidence type="ECO:0000259" key="13">
    <source>
        <dbReference type="PROSITE" id="PS50893"/>
    </source>
</evidence>
<keyword evidence="7" id="KW-0067">ATP-binding</keyword>
<evidence type="ECO:0000256" key="3">
    <source>
        <dbReference type="ARBA" id="ARBA00022448"/>
    </source>
</evidence>
<evidence type="ECO:0000313" key="15">
    <source>
        <dbReference type="EMBL" id="ORX80635.1"/>
    </source>
</evidence>
<feature type="domain" description="ABC transmembrane type-1" evidence="14">
    <location>
        <begin position="56"/>
        <end position="349"/>
    </location>
</feature>
<keyword evidence="8" id="KW-1278">Translocase</keyword>
<evidence type="ECO:0000259" key="14">
    <source>
        <dbReference type="PROSITE" id="PS50929"/>
    </source>
</evidence>
<dbReference type="PANTHER" id="PTHR43394:SF27">
    <property type="entry name" value="ATP-DEPENDENT TRANSLOCASE ABCB1-LIKE"/>
    <property type="match status" value="1"/>
</dbReference>
<reference evidence="15 16" key="1">
    <citation type="submission" date="2016-07" db="EMBL/GenBank/DDBJ databases">
        <title>Pervasive Adenine N6-methylation of Active Genes in Fungi.</title>
        <authorList>
            <consortium name="DOE Joint Genome Institute"/>
            <person name="Mondo S.J."/>
            <person name="Dannebaum R.O."/>
            <person name="Kuo R.C."/>
            <person name="Labutti K."/>
            <person name="Haridas S."/>
            <person name="Kuo A."/>
            <person name="Salamov A."/>
            <person name="Ahrendt S.R."/>
            <person name="Lipzen A."/>
            <person name="Sullivan W."/>
            <person name="Andreopoulos W.B."/>
            <person name="Clum A."/>
            <person name="Lindquist E."/>
            <person name="Daum C."/>
            <person name="Ramamoorthy G.K."/>
            <person name="Gryganskyi A."/>
            <person name="Culley D."/>
            <person name="Magnuson J.K."/>
            <person name="James T.Y."/>
            <person name="O'Malley M.A."/>
            <person name="Stajich J.E."/>
            <person name="Spatafora J.W."/>
            <person name="Visel A."/>
            <person name="Grigoriev I.V."/>
        </authorList>
    </citation>
    <scope>NUCLEOTIDE SEQUENCE [LARGE SCALE GENOMIC DNA]</scope>
    <source>
        <strain evidence="15 16">CBS 931.73</strain>
    </source>
</reference>
<dbReference type="GO" id="GO:0015421">
    <property type="term" value="F:ABC-type oligopeptide transporter activity"/>
    <property type="evidence" value="ECO:0007669"/>
    <property type="project" value="TreeGrafter"/>
</dbReference>
<dbReference type="SUPFAM" id="SSF90123">
    <property type="entry name" value="ABC transporter transmembrane region"/>
    <property type="match status" value="2"/>
</dbReference>
<name>A0A1Y1X4R2_9FUNG</name>
<feature type="transmembrane region" description="Helical" evidence="12">
    <location>
        <begin position="964"/>
        <end position="985"/>
    </location>
</feature>
<dbReference type="Gene3D" id="3.40.50.300">
    <property type="entry name" value="P-loop containing nucleotide triphosphate hydrolases"/>
    <property type="match status" value="2"/>
</dbReference>
<dbReference type="InterPro" id="IPR003439">
    <property type="entry name" value="ABC_transporter-like_ATP-bd"/>
</dbReference>
<dbReference type="PROSITE" id="PS00211">
    <property type="entry name" value="ABC_TRANSPORTER_1"/>
    <property type="match status" value="2"/>
</dbReference>
<keyword evidence="5" id="KW-0677">Repeat</keyword>
<feature type="transmembrane region" description="Helical" evidence="12">
    <location>
        <begin position="744"/>
        <end position="769"/>
    </location>
</feature>
<dbReference type="CDD" id="cd03249">
    <property type="entry name" value="ABC_MTABC3_MDL1_MDL2"/>
    <property type="match status" value="2"/>
</dbReference>
<comment type="subcellular location">
    <subcellularLocation>
        <location evidence="1">Membrane</location>
        <topology evidence="1">Multi-pass membrane protein</topology>
    </subcellularLocation>
</comment>
<feature type="domain" description="ABC transmembrane type-1" evidence="14">
    <location>
        <begin position="706"/>
        <end position="990"/>
    </location>
</feature>
<evidence type="ECO:0000256" key="11">
    <source>
        <dbReference type="ARBA" id="ARBA00023180"/>
    </source>
</evidence>
<dbReference type="GO" id="GO:0016887">
    <property type="term" value="F:ATP hydrolysis activity"/>
    <property type="evidence" value="ECO:0007669"/>
    <property type="project" value="InterPro"/>
</dbReference>
<dbReference type="InterPro" id="IPR003593">
    <property type="entry name" value="AAA+_ATPase"/>
</dbReference>
<feature type="domain" description="ABC transporter" evidence="13">
    <location>
        <begin position="385"/>
        <end position="630"/>
    </location>
</feature>
<dbReference type="OrthoDB" id="6500128at2759"/>
<keyword evidence="3" id="KW-0813">Transport</keyword>
<dbReference type="Pfam" id="PF00005">
    <property type="entry name" value="ABC_tran"/>
    <property type="match status" value="2"/>
</dbReference>
<feature type="transmembrane region" description="Helical" evidence="12">
    <location>
        <begin position="925"/>
        <end position="949"/>
    </location>
</feature>
<dbReference type="FunFam" id="3.40.50.300:FF:000479">
    <property type="entry name" value="Multidrug resistance protein 1A"/>
    <property type="match status" value="1"/>
</dbReference>
<evidence type="ECO:0000256" key="8">
    <source>
        <dbReference type="ARBA" id="ARBA00022967"/>
    </source>
</evidence>
<feature type="domain" description="ABC transporter" evidence="13">
    <location>
        <begin position="1025"/>
        <end position="1263"/>
    </location>
</feature>
<dbReference type="InParanoid" id="A0A1Y1X4R2"/>
<keyword evidence="9 12" id="KW-1133">Transmembrane helix</keyword>
<sequence>MTTTSEKPDNQTDHVDAVIDAGGGGLDADKKPGDKKVSFIELFQFATTFDWMLMSLGIVCAVATGAAMPLMTIIFGNLINVFLVSPDDFATALEREDFIKGKINEFSLYFIYLAIGVAIAAYTYMSCWIWAGERQTRYIREQYLAAVLRQEIAWFDGLGAGEITTRITNDTHLIRDGITEKVPHTVSYLSTFIAAFVVAFTRNWPLTLVLCCIIPMIAICIGILSVFSTKYAKRALDFYSISGTLAEEVISSIRNAVAFGQQRKLATMYSKNITDAKRESIKKEIFNGVGVAAIFFIIYAAYSLAFYYGGKLITQGKLDAGGVMNVLFAVIIGAFSLGNIGPNIQAFSLAQGAAEKLYSVIHRVPIIDSSSEDGVQPDTKTKGTISVQGVSFHYPSRPNITVLNDVSFSVQAGKTVALVGPSGSGKSTIIQLLERFYDPIQGEIQLDGLPIDQYNIHWLRRQIGLVSQEPTLFKCTVAQNIAHGLVGTPHENCSEEKKMELIIEACKISNAHNFIMDLPQQYDTQVGERGFLLSGGQKQRIAIARAVVKDPSILLLDEATSALDTQSEGIVQQALERASAGRTTIVIAHRLSTIHNADDIIVMDKGKIIETGTHASLLNTNGVYRKLVELQKIKDQGQEHTGPIYTTDPSRPELKEDDIRHIPTNNSIYSTDNKGIEAGVEQKYSFWYVVYRVFSLNMREVGFICGGLFGAIVSGSIHPIYAIVFSQIMKVFAKPEVDIDDMNFWSLIFLVIGIVSFFAQLIQVSFFGISGERLTERIRNMLFASIMRQEIGWFDRENNSTGALVSALATDATNVQGMSGSTLGTVLQALVTIIVGFIVALVYGWQMTLVVMVGIPVLIGAGIVEMRLYMDFQDDTKAIYEKSAQLACEAASSIRTVASLTREQDVSHAYHVRLEEPHKACKKNAFVTSLIFAGSQSVIYLINCLAFWYGGKLFAEGKYTEEQFFVVLMAVVMGAQSAGNTFAFVPNIGKAKKAASCIIALLDREPLIDTWKDMGKRVDQIDGHVELKNVRFRYPTRPEIPVLRGLNLTVKPGQFAALVGPSGCGKSTVIGLVERFYDVLSGSVLLDGEDIRGTNINDVRKHIALVSQDVTLYDMSIRENIGFGLVDRVPSQTEVEEAAKKANIHEFILGLPQGYDTQLGNKGSQLSGGQKQRVAIARALIRNPKILLLDEATSALDAESEKVVQTALDNAAKGRTTIAVAHRLSTIQRADVIFVINNGVVAEQGTHEELLALHGQYHSLVYQQNMTS</sequence>
<dbReference type="FunCoup" id="A0A1Y1X4R2">
    <property type="interactions" value="26"/>
</dbReference>
<dbReference type="PANTHER" id="PTHR43394">
    <property type="entry name" value="ATP-DEPENDENT PERMEASE MDL1, MITOCHONDRIAL"/>
    <property type="match status" value="1"/>
</dbReference>
<dbReference type="SUPFAM" id="SSF52540">
    <property type="entry name" value="P-loop containing nucleoside triphosphate hydrolases"/>
    <property type="match status" value="2"/>
</dbReference>
<dbReference type="PROSITE" id="PS50893">
    <property type="entry name" value="ABC_TRANSPORTER_2"/>
    <property type="match status" value="2"/>
</dbReference>
<keyword evidence="4 12" id="KW-0812">Transmembrane</keyword>
<evidence type="ECO:0000256" key="9">
    <source>
        <dbReference type="ARBA" id="ARBA00022989"/>
    </source>
</evidence>
<dbReference type="InterPro" id="IPR027417">
    <property type="entry name" value="P-loop_NTPase"/>
</dbReference>
<evidence type="ECO:0000256" key="6">
    <source>
        <dbReference type="ARBA" id="ARBA00022741"/>
    </source>
</evidence>
<protein>
    <submittedName>
        <fullName evidence="15">Multidrug resistance protein MDR</fullName>
    </submittedName>
</protein>
<keyword evidence="16" id="KW-1185">Reference proteome</keyword>
<dbReference type="SMART" id="SM00382">
    <property type="entry name" value="AAA"/>
    <property type="match status" value="2"/>
</dbReference>
<dbReference type="FunFam" id="1.20.1560.10:FF:000009">
    <property type="entry name" value="ABC transporter B family member 1"/>
    <property type="match status" value="1"/>
</dbReference>
<feature type="transmembrane region" description="Helical" evidence="12">
    <location>
        <begin position="206"/>
        <end position="227"/>
    </location>
</feature>
<organism evidence="15 16">
    <name type="scientific">Basidiobolus meristosporus CBS 931.73</name>
    <dbReference type="NCBI Taxonomy" id="1314790"/>
    <lineage>
        <taxon>Eukaryota</taxon>
        <taxon>Fungi</taxon>
        <taxon>Fungi incertae sedis</taxon>
        <taxon>Zoopagomycota</taxon>
        <taxon>Entomophthoromycotina</taxon>
        <taxon>Basidiobolomycetes</taxon>
        <taxon>Basidiobolales</taxon>
        <taxon>Basidiobolaceae</taxon>
        <taxon>Basidiobolus</taxon>
    </lineage>
</organism>
<dbReference type="CDD" id="cd18578">
    <property type="entry name" value="ABC_6TM_Pgp_ABCB1_D2_like"/>
    <property type="match status" value="1"/>
</dbReference>
<evidence type="ECO:0000256" key="1">
    <source>
        <dbReference type="ARBA" id="ARBA00004141"/>
    </source>
</evidence>
<proteinExistence type="inferred from homology"/>
<dbReference type="FunFam" id="1.20.1560.10:FF:000102">
    <property type="entry name" value="ABC multidrug transporter Mdr1"/>
    <property type="match status" value="1"/>
</dbReference>
<comment type="caution">
    <text evidence="15">The sequence shown here is derived from an EMBL/GenBank/DDBJ whole genome shotgun (WGS) entry which is preliminary data.</text>
</comment>
<dbReference type="GO" id="GO:0005524">
    <property type="term" value="F:ATP binding"/>
    <property type="evidence" value="ECO:0007669"/>
    <property type="project" value="UniProtKB-KW"/>
</dbReference>
<gene>
    <name evidence="15" type="ORF">K493DRAFT_362146</name>
</gene>
<evidence type="ECO:0000256" key="5">
    <source>
        <dbReference type="ARBA" id="ARBA00022737"/>
    </source>
</evidence>
<dbReference type="InterPro" id="IPR011527">
    <property type="entry name" value="ABC1_TM_dom"/>
</dbReference>
<dbReference type="FunFam" id="3.40.50.300:FF:000205">
    <property type="entry name" value="ABC transporter B family member 4"/>
    <property type="match status" value="1"/>
</dbReference>
<keyword evidence="11" id="KW-0325">Glycoprotein</keyword>
<dbReference type="Proteomes" id="UP000193498">
    <property type="component" value="Unassembled WGS sequence"/>
</dbReference>
<dbReference type="STRING" id="1314790.A0A1Y1X4R2"/>
<dbReference type="AlphaFoldDB" id="A0A1Y1X4R2"/>
<dbReference type="EMBL" id="MCFE01000733">
    <property type="protein sequence ID" value="ORX80635.1"/>
    <property type="molecule type" value="Genomic_DNA"/>
</dbReference>
<dbReference type="InterPro" id="IPR017871">
    <property type="entry name" value="ABC_transporter-like_CS"/>
</dbReference>
<evidence type="ECO:0000256" key="10">
    <source>
        <dbReference type="ARBA" id="ARBA00023136"/>
    </source>
</evidence>
<accession>A0A1Y1X4R2</accession>
<dbReference type="InterPro" id="IPR036640">
    <property type="entry name" value="ABC1_TM_sf"/>
</dbReference>